<name>A0AAN9XIP8_PSOTE</name>
<keyword evidence="2" id="KW-1185">Reference proteome</keyword>
<gene>
    <name evidence="1" type="ORF">VNO78_14903</name>
</gene>
<dbReference type="AlphaFoldDB" id="A0AAN9XIP8"/>
<comment type="caution">
    <text evidence="1">The sequence shown here is derived from an EMBL/GenBank/DDBJ whole genome shotgun (WGS) entry which is preliminary data.</text>
</comment>
<sequence length="73" mass="8495">MKSRLVKSVREWLEHALVKAIEHRMPHSRMLLSLSTDARMENMGQAQRFWTRISKPMLSLSSIDSIVRSQDSV</sequence>
<dbReference type="Proteomes" id="UP001386955">
    <property type="component" value="Unassembled WGS sequence"/>
</dbReference>
<evidence type="ECO:0000313" key="1">
    <source>
        <dbReference type="EMBL" id="KAK7394377.1"/>
    </source>
</evidence>
<evidence type="ECO:0000313" key="2">
    <source>
        <dbReference type="Proteomes" id="UP001386955"/>
    </source>
</evidence>
<proteinExistence type="predicted"/>
<organism evidence="1 2">
    <name type="scientific">Psophocarpus tetragonolobus</name>
    <name type="common">Winged bean</name>
    <name type="synonym">Dolichos tetragonolobus</name>
    <dbReference type="NCBI Taxonomy" id="3891"/>
    <lineage>
        <taxon>Eukaryota</taxon>
        <taxon>Viridiplantae</taxon>
        <taxon>Streptophyta</taxon>
        <taxon>Embryophyta</taxon>
        <taxon>Tracheophyta</taxon>
        <taxon>Spermatophyta</taxon>
        <taxon>Magnoliopsida</taxon>
        <taxon>eudicotyledons</taxon>
        <taxon>Gunneridae</taxon>
        <taxon>Pentapetalae</taxon>
        <taxon>rosids</taxon>
        <taxon>fabids</taxon>
        <taxon>Fabales</taxon>
        <taxon>Fabaceae</taxon>
        <taxon>Papilionoideae</taxon>
        <taxon>50 kb inversion clade</taxon>
        <taxon>NPAAA clade</taxon>
        <taxon>indigoferoid/millettioid clade</taxon>
        <taxon>Phaseoleae</taxon>
        <taxon>Psophocarpus</taxon>
    </lineage>
</organism>
<accession>A0AAN9XIP8</accession>
<protein>
    <submittedName>
        <fullName evidence="1">Uncharacterized protein</fullName>
    </submittedName>
</protein>
<dbReference type="EMBL" id="JAYMYS010000004">
    <property type="protein sequence ID" value="KAK7394377.1"/>
    <property type="molecule type" value="Genomic_DNA"/>
</dbReference>
<reference evidence="1 2" key="1">
    <citation type="submission" date="2024-01" db="EMBL/GenBank/DDBJ databases">
        <title>The genomes of 5 underutilized Papilionoideae crops provide insights into root nodulation and disease resistanc.</title>
        <authorList>
            <person name="Jiang F."/>
        </authorList>
    </citation>
    <scope>NUCLEOTIDE SEQUENCE [LARGE SCALE GENOMIC DNA]</scope>
    <source>
        <strain evidence="1">DUOXIRENSHENG_FW03</strain>
        <tissue evidence="1">Leaves</tissue>
    </source>
</reference>